<feature type="region of interest" description="Disordered" evidence="1">
    <location>
        <begin position="1"/>
        <end position="21"/>
    </location>
</feature>
<comment type="caution">
    <text evidence="2">The sequence shown here is derived from an EMBL/GenBank/DDBJ whole genome shotgun (WGS) entry which is preliminary data.</text>
</comment>
<evidence type="ECO:0000256" key="1">
    <source>
        <dbReference type="SAM" id="MobiDB-lite"/>
    </source>
</evidence>
<keyword evidence="3" id="KW-1185">Reference proteome</keyword>
<dbReference type="AlphaFoldDB" id="A0A2N3L2B9"/>
<accession>A0A2N3L2B9</accession>
<evidence type="ECO:0000313" key="3">
    <source>
        <dbReference type="Proteomes" id="UP000233332"/>
    </source>
</evidence>
<gene>
    <name evidence="2" type="ORF">COO92_18025</name>
</gene>
<evidence type="ECO:0000313" key="2">
    <source>
        <dbReference type="EMBL" id="PKR56886.1"/>
    </source>
</evidence>
<dbReference type="Proteomes" id="UP000233332">
    <property type="component" value="Unassembled WGS sequence"/>
</dbReference>
<protein>
    <submittedName>
        <fullName evidence="2">Uncharacterized protein</fullName>
    </submittedName>
</protein>
<proteinExistence type="predicted"/>
<name>A0A2N3L2B9_9PROT</name>
<organism evidence="2 3">
    <name type="scientific">Thalassospira lohafexi</name>
    <dbReference type="NCBI Taxonomy" id="744227"/>
    <lineage>
        <taxon>Bacteria</taxon>
        <taxon>Pseudomonadati</taxon>
        <taxon>Pseudomonadota</taxon>
        <taxon>Alphaproteobacteria</taxon>
        <taxon>Rhodospirillales</taxon>
        <taxon>Thalassospiraceae</taxon>
        <taxon>Thalassospira</taxon>
    </lineage>
</organism>
<dbReference type="EMBL" id="NXGX01000008">
    <property type="protein sequence ID" value="PKR56886.1"/>
    <property type="molecule type" value="Genomic_DNA"/>
</dbReference>
<sequence length="65" mass="7042">MPFGRHTPDQTKNDDFSGGWRTSETIGGAKDVLVFLAQVEQIVPFMEQVPLRGGLGLKRVGVTGV</sequence>
<reference evidence="2 3" key="1">
    <citation type="submission" date="2017-09" db="EMBL/GenBank/DDBJ databases">
        <title>Biodiversity and function of Thalassospira species in the particle-attached aromatic-hydrocarbon-degrading consortia from the surface seawater of the China South Sea.</title>
        <authorList>
            <person name="Dong C."/>
            <person name="Lai Q."/>
            <person name="Shao Z."/>
        </authorList>
    </citation>
    <scope>NUCLEOTIDE SEQUENCE [LARGE SCALE GENOMIC DNA]</scope>
    <source>
        <strain evidence="2 3">139Z-12</strain>
    </source>
</reference>
<feature type="compositionally biased region" description="Basic and acidic residues" evidence="1">
    <location>
        <begin position="1"/>
        <end position="15"/>
    </location>
</feature>